<proteinExistence type="predicted"/>
<dbReference type="Pfam" id="PF00640">
    <property type="entry name" value="PID"/>
    <property type="match status" value="1"/>
</dbReference>
<evidence type="ECO:0000313" key="3">
    <source>
        <dbReference type="EMBL" id="JAT25743.1"/>
    </source>
</evidence>
<protein>
    <recommendedName>
        <fullName evidence="2">PID domain-containing protein</fullName>
    </recommendedName>
</protein>
<feature type="region of interest" description="Disordered" evidence="1">
    <location>
        <begin position="1"/>
        <end position="24"/>
    </location>
</feature>
<dbReference type="CDD" id="cd01211">
    <property type="entry name" value="PTB_Rab6GAP"/>
    <property type="match status" value="1"/>
</dbReference>
<dbReference type="Gene3D" id="2.30.29.30">
    <property type="entry name" value="Pleckstrin-homology domain (PH domain)/Phosphotyrosine-binding domain (PTB)"/>
    <property type="match status" value="1"/>
</dbReference>
<dbReference type="SMART" id="SM00462">
    <property type="entry name" value="PTB"/>
    <property type="match status" value="1"/>
</dbReference>
<reference evidence="3" key="1">
    <citation type="submission" date="2015-11" db="EMBL/GenBank/DDBJ databases">
        <title>De novo transcriptome assembly of four potential Pierce s Disease insect vectors from Arizona vineyards.</title>
        <authorList>
            <person name="Tassone E.E."/>
        </authorList>
    </citation>
    <scope>NUCLEOTIDE SEQUENCE</scope>
</reference>
<feature type="non-terminal residue" evidence="3">
    <location>
        <position position="1"/>
    </location>
</feature>
<feature type="non-terminal residue" evidence="3">
    <location>
        <position position="250"/>
    </location>
</feature>
<dbReference type="SUPFAM" id="SSF50729">
    <property type="entry name" value="PH domain-like"/>
    <property type="match status" value="1"/>
</dbReference>
<gene>
    <name evidence="3" type="ORF">g.47319</name>
</gene>
<dbReference type="InterPro" id="IPR011993">
    <property type="entry name" value="PH-like_dom_sf"/>
</dbReference>
<evidence type="ECO:0000259" key="2">
    <source>
        <dbReference type="PROSITE" id="PS01179"/>
    </source>
</evidence>
<feature type="domain" description="PID" evidence="2">
    <location>
        <begin position="165"/>
        <end position="222"/>
    </location>
</feature>
<accession>A0A1B6LPY7</accession>
<dbReference type="AlphaFoldDB" id="A0A1B6LPY7"/>
<sequence>DDFRGRLRLSPGLMEDSGSVKSNDSTAVSDEYEFVASTVSSPPLLKITGDNSLEAMMGEVLGEMDLDNKLQQTPTEVKSRSFVVEAKRFETDEHPLSEEEVEVIGDVAQDCTIFSGISYLGSASVNAPKSETETHRNMAILNEQSHNQEVIKVSVSVPSCSDGCVVLYDAATNTVMARYEIHRILFYAHGTAESKEAACFSFTYTQGETIESSIFQCHVFRCDIPEAVGQVSTCFTKAFQRVPRSMTTSV</sequence>
<dbReference type="EMBL" id="GEBQ01014234">
    <property type="protein sequence ID" value="JAT25743.1"/>
    <property type="molecule type" value="Transcribed_RNA"/>
</dbReference>
<name>A0A1B6LPY7_9HEMI</name>
<dbReference type="PROSITE" id="PS01179">
    <property type="entry name" value="PID"/>
    <property type="match status" value="1"/>
</dbReference>
<evidence type="ECO:0000256" key="1">
    <source>
        <dbReference type="SAM" id="MobiDB-lite"/>
    </source>
</evidence>
<dbReference type="InterPro" id="IPR006020">
    <property type="entry name" value="PTB/PI_dom"/>
</dbReference>
<organism evidence="3">
    <name type="scientific">Graphocephala atropunctata</name>
    <dbReference type="NCBI Taxonomy" id="36148"/>
    <lineage>
        <taxon>Eukaryota</taxon>
        <taxon>Metazoa</taxon>
        <taxon>Ecdysozoa</taxon>
        <taxon>Arthropoda</taxon>
        <taxon>Hexapoda</taxon>
        <taxon>Insecta</taxon>
        <taxon>Pterygota</taxon>
        <taxon>Neoptera</taxon>
        <taxon>Paraneoptera</taxon>
        <taxon>Hemiptera</taxon>
        <taxon>Auchenorrhyncha</taxon>
        <taxon>Membracoidea</taxon>
        <taxon>Cicadellidae</taxon>
        <taxon>Cicadellinae</taxon>
        <taxon>Cicadellini</taxon>
        <taxon>Graphocephala</taxon>
    </lineage>
</organism>